<proteinExistence type="predicted"/>
<organism evidence="1 2">
    <name type="scientific">Anser cygnoides</name>
    <name type="common">Swan goose</name>
    <dbReference type="NCBI Taxonomy" id="8845"/>
    <lineage>
        <taxon>Eukaryota</taxon>
        <taxon>Metazoa</taxon>
        <taxon>Chordata</taxon>
        <taxon>Craniata</taxon>
        <taxon>Vertebrata</taxon>
        <taxon>Euteleostomi</taxon>
        <taxon>Archelosauria</taxon>
        <taxon>Archosauria</taxon>
        <taxon>Dinosauria</taxon>
        <taxon>Saurischia</taxon>
        <taxon>Theropoda</taxon>
        <taxon>Coelurosauria</taxon>
        <taxon>Aves</taxon>
        <taxon>Neognathae</taxon>
        <taxon>Galloanserae</taxon>
        <taxon>Anseriformes</taxon>
        <taxon>Anatidae</taxon>
        <taxon>Anserinae</taxon>
        <taxon>Anser</taxon>
    </lineage>
</organism>
<evidence type="ECO:0000313" key="1">
    <source>
        <dbReference type="Ensembl" id="ENSACDP00005010829.1"/>
    </source>
</evidence>
<sequence>FLLQTRWLQRLLAGRDLSGGLGWREYSLTPKTGTGEGPFFPHHYYCSSDGVRTLLPPSILPWHCPSLSPVLPSCLLLQFLLSQHQQATRAPARREELALQWCLPRAFQG</sequence>
<evidence type="ECO:0000313" key="2">
    <source>
        <dbReference type="Proteomes" id="UP000694521"/>
    </source>
</evidence>
<reference evidence="1" key="2">
    <citation type="submission" date="2025-09" db="UniProtKB">
        <authorList>
            <consortium name="Ensembl"/>
        </authorList>
    </citation>
    <scope>IDENTIFICATION</scope>
</reference>
<protein>
    <submittedName>
        <fullName evidence="1">Uncharacterized protein</fullName>
    </submittedName>
</protein>
<accession>A0A8B9DV93</accession>
<dbReference type="AlphaFoldDB" id="A0A8B9DV93"/>
<dbReference type="Ensembl" id="ENSACDT00005012973.1">
    <property type="protein sequence ID" value="ENSACDP00005010829.1"/>
    <property type="gene ID" value="ENSACDG00005007890.1"/>
</dbReference>
<keyword evidence="2" id="KW-1185">Reference proteome</keyword>
<dbReference type="Proteomes" id="UP000694521">
    <property type="component" value="Unplaced"/>
</dbReference>
<name>A0A8B9DV93_ANSCY</name>
<reference evidence="1" key="1">
    <citation type="submission" date="2025-08" db="UniProtKB">
        <authorList>
            <consortium name="Ensembl"/>
        </authorList>
    </citation>
    <scope>IDENTIFICATION</scope>
</reference>